<dbReference type="GO" id="GO:0045881">
    <property type="term" value="P:positive regulation of sporulation resulting in formation of a cellular spore"/>
    <property type="evidence" value="ECO:0007669"/>
    <property type="project" value="TreeGrafter"/>
</dbReference>
<dbReference type="Proteomes" id="UP000095390">
    <property type="component" value="Unassembled WGS sequence"/>
</dbReference>
<organism evidence="2 3">
    <name type="scientific">Anaerobutyricum hallii</name>
    <dbReference type="NCBI Taxonomy" id="39488"/>
    <lineage>
        <taxon>Bacteria</taxon>
        <taxon>Bacillati</taxon>
        <taxon>Bacillota</taxon>
        <taxon>Clostridia</taxon>
        <taxon>Lachnospirales</taxon>
        <taxon>Lachnospiraceae</taxon>
        <taxon>Anaerobutyricum</taxon>
    </lineage>
</organism>
<dbReference type="Pfam" id="PF02195">
    <property type="entry name" value="ParB_N"/>
    <property type="match status" value="1"/>
</dbReference>
<dbReference type="EMBL" id="CYYC01000041">
    <property type="protein sequence ID" value="CUN16545.1"/>
    <property type="molecule type" value="Genomic_DNA"/>
</dbReference>
<dbReference type="SUPFAM" id="SSF109709">
    <property type="entry name" value="KorB DNA-binding domain-like"/>
    <property type="match status" value="1"/>
</dbReference>
<dbReference type="PANTHER" id="PTHR33375:SF1">
    <property type="entry name" value="CHROMOSOME-PARTITIONING PROTEIN PARB-RELATED"/>
    <property type="match status" value="1"/>
</dbReference>
<dbReference type="SMART" id="SM00470">
    <property type="entry name" value="ParB"/>
    <property type="match status" value="1"/>
</dbReference>
<reference evidence="2 3" key="1">
    <citation type="submission" date="2015-09" db="EMBL/GenBank/DDBJ databases">
        <authorList>
            <consortium name="Pathogen Informatics"/>
        </authorList>
    </citation>
    <scope>NUCLEOTIDE SEQUENCE [LARGE SCALE GENOMIC DNA]</scope>
    <source>
        <strain evidence="2 3">2789STDY5834966</strain>
    </source>
</reference>
<dbReference type="PANTHER" id="PTHR33375">
    <property type="entry name" value="CHROMOSOME-PARTITIONING PROTEIN PARB-RELATED"/>
    <property type="match status" value="1"/>
</dbReference>
<evidence type="ECO:0000259" key="1">
    <source>
        <dbReference type="SMART" id="SM00470"/>
    </source>
</evidence>
<protein>
    <submittedName>
        <fullName evidence="2">ParB-like nuclease domain</fullName>
    </submittedName>
</protein>
<name>A0A173URC5_9FIRM</name>
<feature type="domain" description="ParB-like N-terminal" evidence="1">
    <location>
        <begin position="26"/>
        <end position="124"/>
    </location>
</feature>
<dbReference type="Gene3D" id="1.10.10.2830">
    <property type="match status" value="1"/>
</dbReference>
<dbReference type="InterPro" id="IPR050336">
    <property type="entry name" value="Chromosome_partition/occlusion"/>
</dbReference>
<dbReference type="GO" id="GO:0007059">
    <property type="term" value="P:chromosome segregation"/>
    <property type="evidence" value="ECO:0007669"/>
    <property type="project" value="TreeGrafter"/>
</dbReference>
<evidence type="ECO:0000313" key="3">
    <source>
        <dbReference type="Proteomes" id="UP000095390"/>
    </source>
</evidence>
<dbReference type="AlphaFoldDB" id="A0A173URC5"/>
<dbReference type="SUPFAM" id="SSF110849">
    <property type="entry name" value="ParB/Sulfiredoxin"/>
    <property type="match status" value="1"/>
</dbReference>
<evidence type="ECO:0000313" key="2">
    <source>
        <dbReference type="EMBL" id="CUN16545.1"/>
    </source>
</evidence>
<dbReference type="InterPro" id="IPR003115">
    <property type="entry name" value="ParB_N"/>
</dbReference>
<gene>
    <name evidence="2" type="ORF">ERS852578_02596</name>
</gene>
<dbReference type="OrthoDB" id="1700487at2"/>
<proteinExistence type="predicted"/>
<dbReference type="Gene3D" id="3.90.1530.30">
    <property type="match status" value="1"/>
</dbReference>
<dbReference type="InterPro" id="IPR036086">
    <property type="entry name" value="ParB/Sulfiredoxin_sf"/>
</dbReference>
<dbReference type="GO" id="GO:0005694">
    <property type="term" value="C:chromosome"/>
    <property type="evidence" value="ECO:0007669"/>
    <property type="project" value="TreeGrafter"/>
</dbReference>
<sequence>MARLGNVFNNKEDIKKEELHPRRTIKWIHYTKLKENPGQYCPERDKEEIEALADLIEAAGEVIQNLSVSKLDTDEYRIIAGHKRCKACKLLVEERGLKQFSFLPCVVSNLSSVQEEFQVVASNGYHQKKAYELMHEILKTEKLLKEHPEEFPESLQKGRMIERLSRKMGIARSTIQEYKQISNNLTSEAMEKFKNGEIEKSAAVTLSKMPEESQKRVIGQGITQNVEIEKYRQENLEPNSVEIKVSFRLLDIGKYDKSTVTRDALVKFLKGKFGYNSYAVTQGEFTISCTSKTISISGKTVSWERYVKLLNLYCPRKEEEDKPVENTIKECNEDSMKKTPIPEVLSKDTVNVSGNELQSTEQAIPMDTIIEEDDGGAEAPEEEMILPDSEEQSVEMIPEETVHSTGINRQAWIGNLSTKDMAQYLSRNLSVSTLKSPDQLFNWLSDIVDNDGRFLEEGNQVR</sequence>
<dbReference type="RefSeq" id="WP_055183250.1">
    <property type="nucleotide sequence ID" value="NZ_CYYC01000041.1"/>
</dbReference>
<accession>A0A173URC5</accession>